<sequence length="74" mass="8130">MANALTPRQLQTLQEVEAFLSAHNYPPTRAELAQLMGLASPNAAQEHLEALDKKGYIKLTPNTARGIRLLRCSS</sequence>
<dbReference type="GO" id="GO:0006260">
    <property type="term" value="P:DNA replication"/>
    <property type="evidence" value="ECO:0007669"/>
    <property type="project" value="UniProtKB-KW"/>
</dbReference>
<proteinExistence type="predicted"/>
<evidence type="ECO:0000259" key="11">
    <source>
        <dbReference type="Pfam" id="PF01726"/>
    </source>
</evidence>
<reference evidence="12" key="1">
    <citation type="submission" date="2017-06" db="EMBL/GenBank/DDBJ databases">
        <title>Novel phages from South African skin metaviromes.</title>
        <authorList>
            <person name="van Zyl L.J."/>
            <person name="Abrahams Y."/>
            <person name="Stander E.A."/>
            <person name="Kirby B.M."/>
            <person name="Clavaud C."/>
            <person name="Farcet C."/>
            <person name="Breton L."/>
            <person name="Trindade M.I."/>
        </authorList>
    </citation>
    <scope>NUCLEOTIDE SEQUENCE</scope>
</reference>
<evidence type="ECO:0000256" key="7">
    <source>
        <dbReference type="ARBA" id="ARBA00023125"/>
    </source>
</evidence>
<organism evidence="12">
    <name type="scientific">uncultured Caudovirales phage</name>
    <dbReference type="NCBI Taxonomy" id="2100421"/>
    <lineage>
        <taxon>Viruses</taxon>
        <taxon>Duplodnaviria</taxon>
        <taxon>Heunggongvirae</taxon>
        <taxon>Uroviricota</taxon>
        <taxon>Caudoviricetes</taxon>
        <taxon>Peduoviridae</taxon>
        <taxon>Maltschvirus</taxon>
        <taxon>Maltschvirus maltsch</taxon>
    </lineage>
</organism>
<dbReference type="InterPro" id="IPR036390">
    <property type="entry name" value="WH_DNA-bd_sf"/>
</dbReference>
<dbReference type="GO" id="GO:0003677">
    <property type="term" value="F:DNA binding"/>
    <property type="evidence" value="ECO:0007669"/>
    <property type="project" value="UniProtKB-KW"/>
</dbReference>
<dbReference type="InterPro" id="IPR036388">
    <property type="entry name" value="WH-like_DNA-bd_sf"/>
</dbReference>
<dbReference type="InterPro" id="IPR006199">
    <property type="entry name" value="LexA_DNA-bd_dom"/>
</dbReference>
<dbReference type="EMBL" id="MF417927">
    <property type="protein sequence ID" value="ASN71551.1"/>
    <property type="molecule type" value="Genomic_DNA"/>
</dbReference>
<dbReference type="FunFam" id="1.10.10.10:FF:000009">
    <property type="entry name" value="LexA repressor"/>
    <property type="match status" value="1"/>
</dbReference>
<keyword evidence="4" id="KW-0378">Hydrolase</keyword>
<keyword evidence="3" id="KW-0227">DNA damage</keyword>
<keyword evidence="6" id="KW-0805">Transcription regulation</keyword>
<keyword evidence="10" id="KW-0742">SOS response</keyword>
<dbReference type="GO" id="GO:0009432">
    <property type="term" value="P:SOS response"/>
    <property type="evidence" value="ECO:0007669"/>
    <property type="project" value="UniProtKB-KW"/>
</dbReference>
<gene>
    <name evidence="12" type="ORF">9F2_45</name>
</gene>
<evidence type="ECO:0000256" key="9">
    <source>
        <dbReference type="ARBA" id="ARBA00023204"/>
    </source>
</evidence>
<evidence type="ECO:0000256" key="1">
    <source>
        <dbReference type="ARBA" id="ARBA00022491"/>
    </source>
</evidence>
<dbReference type="PANTHER" id="PTHR33516">
    <property type="entry name" value="LEXA REPRESSOR"/>
    <property type="match status" value="1"/>
</dbReference>
<dbReference type="InterPro" id="IPR050077">
    <property type="entry name" value="LexA_repressor"/>
</dbReference>
<keyword evidence="5" id="KW-0068">Autocatalytic cleavage</keyword>
<keyword evidence="2" id="KW-0235">DNA replication</keyword>
<name>A0A2H4JG58_9CAUD</name>
<dbReference type="GO" id="GO:0004252">
    <property type="term" value="F:serine-type endopeptidase activity"/>
    <property type="evidence" value="ECO:0007669"/>
    <property type="project" value="InterPro"/>
</dbReference>
<feature type="domain" description="LexA repressor DNA-binding" evidence="11">
    <location>
        <begin position="3"/>
        <end position="66"/>
    </location>
</feature>
<dbReference type="GO" id="GO:0006508">
    <property type="term" value="P:proteolysis"/>
    <property type="evidence" value="ECO:0007669"/>
    <property type="project" value="InterPro"/>
</dbReference>
<accession>A0A2H4JG58</accession>
<dbReference type="SUPFAM" id="SSF46785">
    <property type="entry name" value="Winged helix' DNA-binding domain"/>
    <property type="match status" value="1"/>
</dbReference>
<protein>
    <recommendedName>
        <fullName evidence="11">LexA repressor DNA-binding domain-containing protein</fullName>
    </recommendedName>
</protein>
<evidence type="ECO:0000256" key="6">
    <source>
        <dbReference type="ARBA" id="ARBA00023015"/>
    </source>
</evidence>
<keyword evidence="8" id="KW-0804">Transcription</keyword>
<evidence type="ECO:0000256" key="10">
    <source>
        <dbReference type="ARBA" id="ARBA00023236"/>
    </source>
</evidence>
<dbReference type="GO" id="GO:0006281">
    <property type="term" value="P:DNA repair"/>
    <property type="evidence" value="ECO:0007669"/>
    <property type="project" value="UniProtKB-KW"/>
</dbReference>
<evidence type="ECO:0000256" key="5">
    <source>
        <dbReference type="ARBA" id="ARBA00022813"/>
    </source>
</evidence>
<evidence type="ECO:0000313" key="12">
    <source>
        <dbReference type="EMBL" id="ASN71551.1"/>
    </source>
</evidence>
<keyword evidence="7" id="KW-0238">DNA-binding</keyword>
<dbReference type="Gene3D" id="1.10.10.10">
    <property type="entry name" value="Winged helix-like DNA-binding domain superfamily/Winged helix DNA-binding domain"/>
    <property type="match status" value="1"/>
</dbReference>
<dbReference type="Pfam" id="PF01726">
    <property type="entry name" value="LexA_DNA_bind"/>
    <property type="match status" value="1"/>
</dbReference>
<dbReference type="PANTHER" id="PTHR33516:SF2">
    <property type="entry name" value="LEXA REPRESSOR-RELATED"/>
    <property type="match status" value="1"/>
</dbReference>
<evidence type="ECO:0000256" key="2">
    <source>
        <dbReference type="ARBA" id="ARBA00022705"/>
    </source>
</evidence>
<evidence type="ECO:0000256" key="3">
    <source>
        <dbReference type="ARBA" id="ARBA00022763"/>
    </source>
</evidence>
<keyword evidence="1" id="KW-0678">Repressor</keyword>
<evidence type="ECO:0000256" key="8">
    <source>
        <dbReference type="ARBA" id="ARBA00023163"/>
    </source>
</evidence>
<evidence type="ECO:0000256" key="4">
    <source>
        <dbReference type="ARBA" id="ARBA00022801"/>
    </source>
</evidence>
<keyword evidence="9" id="KW-0234">DNA repair</keyword>